<evidence type="ECO:0000256" key="2">
    <source>
        <dbReference type="PROSITE-ProRule" id="PRU10141"/>
    </source>
</evidence>
<sequence>MELEITCEGSADNSTTCNQLQCVGPCDWDVLTVRECSNKCNESAPCMESCMRLSDLRESFTDHQEPAKSRSSLLQTPPELVCRDTADSGDGGALSTIFIKWNVEHSKDGVASKHVVVFVVEIRSHSEWISFGKTLHFFIPIYKLRPSSEYQIRVTAVLPDGVAAEPQVSEWIKTLPVGALPQPPSNITFANMRVRGASVGVDVNWIPPPERTCYYNIYWYSSSSSGYGDGIVRMPYEFVYRIEHLDFGTNYTIVMHSTYHSQHESREATMWLLTTPCLEATNYDYKACVAGESVGSVSAVYTVVLPACAVTLIVIIVLLTIGVYRKLRILGRNVKVQLTDNVLYRCLNGTAAPNGVQSNDSVKFDKFEINFSSLVFEEVLGEGAFGKVVRARVVKQIEEMRHLPDFVAVKMLKDAAAVQDTQNLLDEIEMMKCLGKHANVISILACVTTAPTICLVVEYCENGDLHTYLRQQRENTKVMYSHLQGNQRE</sequence>
<feature type="transmembrane region" description="Helical" evidence="3">
    <location>
        <begin position="299"/>
        <end position="324"/>
    </location>
</feature>
<dbReference type="PANTHER" id="PTHR24416">
    <property type="entry name" value="TYROSINE-PROTEIN KINASE RECEPTOR"/>
    <property type="match status" value="1"/>
</dbReference>
<dbReference type="Gene3D" id="3.30.200.20">
    <property type="entry name" value="Phosphorylase Kinase, domain 1"/>
    <property type="match status" value="1"/>
</dbReference>
<dbReference type="InterPro" id="IPR003961">
    <property type="entry name" value="FN3_dom"/>
</dbReference>
<keyword evidence="5" id="KW-1185">Reference proteome</keyword>
<dbReference type="InterPro" id="IPR000719">
    <property type="entry name" value="Prot_kinase_dom"/>
</dbReference>
<dbReference type="SUPFAM" id="SSF49265">
    <property type="entry name" value="Fibronectin type III"/>
    <property type="match status" value="1"/>
</dbReference>
<keyword evidence="3" id="KW-0472">Membrane</keyword>
<dbReference type="InterPro" id="IPR001245">
    <property type="entry name" value="Ser-Thr/Tyr_kinase_cat_dom"/>
</dbReference>
<feature type="non-terminal residue" evidence="6">
    <location>
        <position position="489"/>
    </location>
</feature>
<dbReference type="PROSITE" id="PS00107">
    <property type="entry name" value="PROTEIN_KINASE_ATP"/>
    <property type="match status" value="1"/>
</dbReference>
<dbReference type="SMART" id="SM00060">
    <property type="entry name" value="FN3"/>
    <property type="match status" value="2"/>
</dbReference>
<evidence type="ECO:0000256" key="1">
    <source>
        <dbReference type="ARBA" id="ARBA00004167"/>
    </source>
</evidence>
<dbReference type="SUPFAM" id="SSF56112">
    <property type="entry name" value="Protein kinase-like (PK-like)"/>
    <property type="match status" value="1"/>
</dbReference>
<comment type="subcellular location">
    <subcellularLocation>
        <location evidence="1">Membrane</location>
        <topology evidence="1">Single-pass membrane protein</topology>
    </subcellularLocation>
</comment>
<feature type="binding site" evidence="2">
    <location>
        <position position="410"/>
    </location>
    <ligand>
        <name>ATP</name>
        <dbReference type="ChEBI" id="CHEBI:30616"/>
    </ligand>
</feature>
<proteinExistence type="predicted"/>
<dbReference type="SMART" id="SM00219">
    <property type="entry name" value="TyrKc"/>
    <property type="match status" value="1"/>
</dbReference>
<gene>
    <name evidence="6" type="primary">LOC106816332</name>
</gene>
<dbReference type="InterPro" id="IPR011009">
    <property type="entry name" value="Kinase-like_dom_sf"/>
</dbReference>
<dbReference type="InterPro" id="IPR020635">
    <property type="entry name" value="Tyr_kinase_cat_dom"/>
</dbReference>
<dbReference type="GeneID" id="106816332"/>
<evidence type="ECO:0000259" key="4">
    <source>
        <dbReference type="PROSITE" id="PS50011"/>
    </source>
</evidence>
<protein>
    <submittedName>
        <fullName evidence="6">Uncharacterized protein LOC106816332</fullName>
    </submittedName>
</protein>
<dbReference type="Pfam" id="PF07714">
    <property type="entry name" value="PK_Tyr_Ser-Thr"/>
    <property type="match status" value="1"/>
</dbReference>
<dbReference type="CDD" id="cd00063">
    <property type="entry name" value="FN3"/>
    <property type="match status" value="1"/>
</dbReference>
<evidence type="ECO:0000313" key="5">
    <source>
        <dbReference type="Proteomes" id="UP000695022"/>
    </source>
</evidence>
<feature type="domain" description="Protein kinase" evidence="4">
    <location>
        <begin position="374"/>
        <end position="489"/>
    </location>
</feature>
<organism evidence="5 6">
    <name type="scientific">Priapulus caudatus</name>
    <name type="common">Priapulid worm</name>
    <dbReference type="NCBI Taxonomy" id="37621"/>
    <lineage>
        <taxon>Eukaryota</taxon>
        <taxon>Metazoa</taxon>
        <taxon>Ecdysozoa</taxon>
        <taxon>Scalidophora</taxon>
        <taxon>Priapulida</taxon>
        <taxon>Priapulimorpha</taxon>
        <taxon>Priapulimorphida</taxon>
        <taxon>Priapulidae</taxon>
        <taxon>Priapulus</taxon>
    </lineage>
</organism>
<keyword evidence="2" id="KW-0067">ATP-binding</keyword>
<reference evidence="6" key="1">
    <citation type="submission" date="2025-08" db="UniProtKB">
        <authorList>
            <consortium name="RefSeq"/>
        </authorList>
    </citation>
    <scope>IDENTIFICATION</scope>
</reference>
<dbReference type="Proteomes" id="UP000695022">
    <property type="component" value="Unplaced"/>
</dbReference>
<dbReference type="RefSeq" id="XP_014676399.1">
    <property type="nucleotide sequence ID" value="XM_014820913.1"/>
</dbReference>
<dbReference type="InterPro" id="IPR017441">
    <property type="entry name" value="Protein_kinase_ATP_BS"/>
</dbReference>
<dbReference type="InterPro" id="IPR036116">
    <property type="entry name" value="FN3_sf"/>
</dbReference>
<keyword evidence="2" id="KW-0547">Nucleotide-binding</keyword>
<keyword evidence="3" id="KW-1133">Transmembrane helix</keyword>
<evidence type="ECO:0000256" key="3">
    <source>
        <dbReference type="SAM" id="Phobius"/>
    </source>
</evidence>
<keyword evidence="3" id="KW-0812">Transmembrane</keyword>
<dbReference type="PANTHER" id="PTHR24416:SF620">
    <property type="entry name" value="TYROSINE-PROTEIN KINASE RECEPTOR TORSO"/>
    <property type="match status" value="1"/>
</dbReference>
<dbReference type="InterPro" id="IPR050122">
    <property type="entry name" value="RTK"/>
</dbReference>
<dbReference type="PROSITE" id="PS50011">
    <property type="entry name" value="PROTEIN_KINASE_DOM"/>
    <property type="match status" value="1"/>
</dbReference>
<evidence type="ECO:0000313" key="6">
    <source>
        <dbReference type="RefSeq" id="XP_014676399.1"/>
    </source>
</evidence>
<accession>A0ABM1EW28</accession>
<name>A0ABM1EW28_PRICU</name>